<protein>
    <submittedName>
        <fullName evidence="2">Uncharacterized protein</fullName>
    </submittedName>
</protein>
<keyword evidence="1" id="KW-1133">Transmembrane helix</keyword>
<accession>A0A146K1K1</accession>
<evidence type="ECO:0000256" key="1">
    <source>
        <dbReference type="SAM" id="Phobius"/>
    </source>
</evidence>
<evidence type="ECO:0000313" key="2">
    <source>
        <dbReference type="EMBL" id="JAP89541.1"/>
    </source>
</evidence>
<organism evidence="2">
    <name type="scientific">Trepomonas sp. PC1</name>
    <dbReference type="NCBI Taxonomy" id="1076344"/>
    <lineage>
        <taxon>Eukaryota</taxon>
        <taxon>Metamonada</taxon>
        <taxon>Diplomonadida</taxon>
        <taxon>Hexamitidae</taxon>
        <taxon>Hexamitinae</taxon>
        <taxon>Trepomonas</taxon>
    </lineage>
</organism>
<feature type="transmembrane region" description="Helical" evidence="1">
    <location>
        <begin position="9"/>
        <end position="27"/>
    </location>
</feature>
<reference evidence="2" key="1">
    <citation type="submission" date="2015-07" db="EMBL/GenBank/DDBJ databases">
        <title>Adaptation to a free-living lifestyle via gene acquisitions in the diplomonad Trepomonas sp. PC1.</title>
        <authorList>
            <person name="Xu F."/>
            <person name="Jerlstrom-Hultqvist J."/>
            <person name="Kolisko M."/>
            <person name="Simpson A.G.B."/>
            <person name="Roger A.J."/>
            <person name="Svard S.G."/>
            <person name="Andersson J.O."/>
        </authorList>
    </citation>
    <scope>NUCLEOTIDE SEQUENCE</scope>
    <source>
        <strain evidence="2">PC1</strain>
    </source>
</reference>
<keyword evidence="1" id="KW-0812">Transmembrane</keyword>
<dbReference type="AlphaFoldDB" id="A0A146K1K1"/>
<name>A0A146K1K1_9EUKA</name>
<feature type="non-terminal residue" evidence="2">
    <location>
        <position position="285"/>
    </location>
</feature>
<gene>
    <name evidence="2" type="ORF">TPC1_30964</name>
</gene>
<proteinExistence type="predicted"/>
<keyword evidence="1" id="KW-0472">Membrane</keyword>
<sequence>MPKSNNQVSLYISTLIMAVTQLIFFAIDGQQILDYLIFMQTFFMRYYTEFYVRDEHAQYGVNREVYENGQQNCLVAGLSKKQIENLIVYVNTLLSILSKYTDGEFALISLSSYRLELWFAQLRYLCKGNNSQDQIADTVNKLLITEHLIRKYDIKSGSRRGASHHHTVIKQFPKYDYDRYQKITSEAENLVMFLSCSRKLRNTASQSSYRNMFDEKFDQILKFVDEMKWEQIKINKEILSERNKVNELTQCTINTQSRQGLIQAAGQISQNELQVGTFQIFSQQV</sequence>
<dbReference type="EMBL" id="GDID01007065">
    <property type="protein sequence ID" value="JAP89541.1"/>
    <property type="molecule type" value="Transcribed_RNA"/>
</dbReference>